<dbReference type="Gene3D" id="3.30.1330.70">
    <property type="entry name" value="Holliday junction resolvase RusA"/>
    <property type="match status" value="1"/>
</dbReference>
<proteinExistence type="predicted"/>
<dbReference type="Pfam" id="PF05866">
    <property type="entry name" value="RusA"/>
    <property type="match status" value="1"/>
</dbReference>
<dbReference type="RefSeq" id="WP_380146782.1">
    <property type="nucleotide sequence ID" value="NZ_JBHUOR010000018.1"/>
</dbReference>
<sequence>MKEIKFAIVGPVQAQQRPRFSRQNGHVRTYDDKKSRTYKAHVQKCAARYAPEQLIDSAIELHIDVFHKLQQSGSKQLKADKLAHRVRPTVKPDLDNLAKGIKDALTGMMWVDDAQVVDLIMHKYYAVEPYAVVTIKY</sequence>
<organism evidence="1 2">
    <name type="scientific">Kurthia populi</name>
    <dbReference type="NCBI Taxonomy" id="1562132"/>
    <lineage>
        <taxon>Bacteria</taxon>
        <taxon>Bacillati</taxon>
        <taxon>Bacillota</taxon>
        <taxon>Bacilli</taxon>
        <taxon>Bacillales</taxon>
        <taxon>Caryophanaceae</taxon>
        <taxon>Kurthia</taxon>
    </lineage>
</organism>
<protein>
    <submittedName>
        <fullName evidence="1">RusA family crossover junction endodeoxyribonuclease</fullName>
    </submittedName>
</protein>
<evidence type="ECO:0000313" key="1">
    <source>
        <dbReference type="EMBL" id="MFD2867492.1"/>
    </source>
</evidence>
<accession>A0ABW5XWW9</accession>
<reference evidence="2" key="1">
    <citation type="journal article" date="2019" name="Int. J. Syst. Evol. Microbiol.">
        <title>The Global Catalogue of Microorganisms (GCM) 10K type strain sequencing project: providing services to taxonomists for standard genome sequencing and annotation.</title>
        <authorList>
            <consortium name="The Broad Institute Genomics Platform"/>
            <consortium name="The Broad Institute Genome Sequencing Center for Infectious Disease"/>
            <person name="Wu L."/>
            <person name="Ma J."/>
        </authorList>
    </citation>
    <scope>NUCLEOTIDE SEQUENCE [LARGE SCALE GENOMIC DNA]</scope>
    <source>
        <strain evidence="2">KCTC 33522</strain>
    </source>
</reference>
<gene>
    <name evidence="1" type="ORF">ACFSY7_03110</name>
</gene>
<dbReference type="InterPro" id="IPR036614">
    <property type="entry name" value="RusA-like_sf"/>
</dbReference>
<comment type="caution">
    <text evidence="1">The sequence shown here is derived from an EMBL/GenBank/DDBJ whole genome shotgun (WGS) entry which is preliminary data.</text>
</comment>
<keyword evidence="2" id="KW-1185">Reference proteome</keyword>
<dbReference type="EMBL" id="JBHUOR010000018">
    <property type="protein sequence ID" value="MFD2867492.1"/>
    <property type="molecule type" value="Genomic_DNA"/>
</dbReference>
<name>A0ABW5XWW9_9BACL</name>
<dbReference type="Proteomes" id="UP001597568">
    <property type="component" value="Unassembled WGS sequence"/>
</dbReference>
<dbReference type="SUPFAM" id="SSF103084">
    <property type="entry name" value="Holliday junction resolvase RusA"/>
    <property type="match status" value="1"/>
</dbReference>
<dbReference type="InterPro" id="IPR008822">
    <property type="entry name" value="Endonuclease_RusA-like"/>
</dbReference>
<evidence type="ECO:0000313" key="2">
    <source>
        <dbReference type="Proteomes" id="UP001597568"/>
    </source>
</evidence>